<dbReference type="Gene3D" id="1.50.10.10">
    <property type="match status" value="1"/>
</dbReference>
<protein>
    <recommendedName>
        <fullName evidence="3">Lanthionine synthetase C family protein</fullName>
    </recommendedName>
</protein>
<reference evidence="1" key="1">
    <citation type="submission" date="2022-06" db="EMBL/GenBank/DDBJ databases">
        <title>Genomic Encyclopedia of Archaeal and Bacterial Type Strains, Phase II (KMG-II): from individual species to whole genera.</title>
        <authorList>
            <person name="Goeker M."/>
        </authorList>
    </citation>
    <scope>NUCLEOTIDE SEQUENCE</scope>
    <source>
        <strain evidence="1">DSM 43935</strain>
    </source>
</reference>
<dbReference type="SUPFAM" id="SSF158745">
    <property type="entry name" value="LanC-like"/>
    <property type="match status" value="1"/>
</dbReference>
<dbReference type="EMBL" id="JAMTCK010000011">
    <property type="protein sequence ID" value="MCP2167880.1"/>
    <property type="molecule type" value="Genomic_DNA"/>
</dbReference>
<keyword evidence="2" id="KW-1185">Reference proteome</keyword>
<dbReference type="InterPro" id="IPR012341">
    <property type="entry name" value="6hp_glycosidase-like_sf"/>
</dbReference>
<proteinExistence type="predicted"/>
<dbReference type="RefSeq" id="WP_253775180.1">
    <property type="nucleotide sequence ID" value="NZ_JAMTCK010000011.1"/>
</dbReference>
<gene>
    <name evidence="1" type="ORF">LX83_004753</name>
</gene>
<dbReference type="AlphaFoldDB" id="A0AAE3GI57"/>
<accession>A0AAE3GI57</accession>
<name>A0AAE3GI57_9PSEU</name>
<sequence>MQSAPDSTPLGLYDGLSGAALALFRLSDPLYLKVIDRILEKPEPEAMNLFSGRTGLAHLLFEIGEAHQGLAMAEAVHDQASEAGDGSPGGLMNGQSGAAVLFARCRRLTGDDFWRDAHLAAVDRALEAKRHPDQRDLGTGTAGIALALLSGLDWLSERHRETLGHHVADIDVEVMPHGGLIGGHTGLSYAFAQAARAFPELSARADAHLRRVGRYLGSPGLSSTALIGRQSARWFSAVGLWRLVAAGVR</sequence>
<comment type="caution">
    <text evidence="1">The sequence shown here is derived from an EMBL/GenBank/DDBJ whole genome shotgun (WGS) entry which is preliminary data.</text>
</comment>
<evidence type="ECO:0008006" key="3">
    <source>
        <dbReference type="Google" id="ProtNLM"/>
    </source>
</evidence>
<evidence type="ECO:0000313" key="2">
    <source>
        <dbReference type="Proteomes" id="UP001206128"/>
    </source>
</evidence>
<evidence type="ECO:0000313" key="1">
    <source>
        <dbReference type="EMBL" id="MCP2167880.1"/>
    </source>
</evidence>
<dbReference type="Proteomes" id="UP001206128">
    <property type="component" value="Unassembled WGS sequence"/>
</dbReference>
<organism evidence="1 2">
    <name type="scientific">Goodfellowiella coeruleoviolacea</name>
    <dbReference type="NCBI Taxonomy" id="334858"/>
    <lineage>
        <taxon>Bacteria</taxon>
        <taxon>Bacillati</taxon>
        <taxon>Actinomycetota</taxon>
        <taxon>Actinomycetes</taxon>
        <taxon>Pseudonocardiales</taxon>
        <taxon>Pseudonocardiaceae</taxon>
        <taxon>Goodfellowiella</taxon>
    </lineage>
</organism>
<dbReference type="GO" id="GO:0005975">
    <property type="term" value="P:carbohydrate metabolic process"/>
    <property type="evidence" value="ECO:0007669"/>
    <property type="project" value="InterPro"/>
</dbReference>